<keyword evidence="4" id="KW-0238">DNA-binding</keyword>
<evidence type="ECO:0000259" key="9">
    <source>
        <dbReference type="PROSITE" id="PS51519"/>
    </source>
</evidence>
<sequence length="335" mass="38518">MAKPEEEIIVNNINNNNMPPSPLSFTLPSPLMEDDGGIRWTAAETNNNIGWDYNNYYYHYEDESSYYDFQQCFPPMDMLLFNDPITSPCGIINPTQIITQDYCYGNFGYDHHQECGALQEEHKEMLLVSSDEYTGNSGGVEVDTETEKKNNTRGDNDDDDNDNSTTGIKVLGRERLSKYFYMPITRAAKELNVGLTLLKKRCRELGIRRWPHRKLISLQTLITNLQELLGNRDEEDKKLREAIKLLEKQKRQIEESPDIEMEETTKKLRQACFKANYKKRKLVMTAGTPPAKHSPATIGFYNNNNNDDDDEEEDPEIKSLLYFSSSSSSSSNFHS</sequence>
<evidence type="ECO:0000256" key="2">
    <source>
        <dbReference type="ARBA" id="ARBA00023015"/>
    </source>
</evidence>
<dbReference type="PROSITE" id="PS51519">
    <property type="entry name" value="RWP_RK"/>
    <property type="match status" value="1"/>
</dbReference>
<organism evidence="10 11">
    <name type="scientific">Cuscuta australis</name>
    <dbReference type="NCBI Taxonomy" id="267555"/>
    <lineage>
        <taxon>Eukaryota</taxon>
        <taxon>Viridiplantae</taxon>
        <taxon>Streptophyta</taxon>
        <taxon>Embryophyta</taxon>
        <taxon>Tracheophyta</taxon>
        <taxon>Spermatophyta</taxon>
        <taxon>Magnoliopsida</taxon>
        <taxon>eudicotyledons</taxon>
        <taxon>Gunneridae</taxon>
        <taxon>Pentapetalae</taxon>
        <taxon>asterids</taxon>
        <taxon>lamiids</taxon>
        <taxon>Solanales</taxon>
        <taxon>Convolvulaceae</taxon>
        <taxon>Cuscuteae</taxon>
        <taxon>Cuscuta</taxon>
        <taxon>Cuscuta subgen. Grammica</taxon>
        <taxon>Cuscuta sect. Cleistogrammica</taxon>
    </lineage>
</organism>
<feature type="region of interest" description="Disordered" evidence="8">
    <location>
        <begin position="287"/>
        <end position="335"/>
    </location>
</feature>
<evidence type="ECO:0000256" key="4">
    <source>
        <dbReference type="ARBA" id="ARBA00023125"/>
    </source>
</evidence>
<reference evidence="10 11" key="1">
    <citation type="submission" date="2018-06" db="EMBL/GenBank/DDBJ databases">
        <title>The Genome of Cuscuta australis (Dodder) Provides Insight into the Evolution of Plant Parasitism.</title>
        <authorList>
            <person name="Liu H."/>
        </authorList>
    </citation>
    <scope>NUCLEOTIDE SEQUENCE [LARGE SCALE GENOMIC DNA]</scope>
    <source>
        <strain evidence="11">cv. Yunnan</strain>
        <tissue evidence="10">Vines</tissue>
    </source>
</reference>
<dbReference type="PANTHER" id="PTHR46373">
    <property type="entry name" value="PROTEIN RKD4"/>
    <property type="match status" value="1"/>
</dbReference>
<evidence type="ECO:0000256" key="6">
    <source>
        <dbReference type="ARBA" id="ARBA00023242"/>
    </source>
</evidence>
<comment type="function">
    <text evidence="1">Putative transcription factor.</text>
</comment>
<evidence type="ECO:0000256" key="1">
    <source>
        <dbReference type="ARBA" id="ARBA00004049"/>
    </source>
</evidence>
<dbReference type="PANTHER" id="PTHR46373:SF20">
    <property type="entry name" value="PROTEIN RKD1"/>
    <property type="match status" value="1"/>
</dbReference>
<dbReference type="AlphaFoldDB" id="A0A328D3D2"/>
<dbReference type="Proteomes" id="UP000249390">
    <property type="component" value="Unassembled WGS sequence"/>
</dbReference>
<keyword evidence="2" id="KW-0805">Transcription regulation</keyword>
<evidence type="ECO:0000313" key="10">
    <source>
        <dbReference type="EMBL" id="RAL39078.1"/>
    </source>
</evidence>
<evidence type="ECO:0000256" key="8">
    <source>
        <dbReference type="SAM" id="MobiDB-lite"/>
    </source>
</evidence>
<dbReference type="GO" id="GO:0003700">
    <property type="term" value="F:DNA-binding transcription factor activity"/>
    <property type="evidence" value="ECO:0007669"/>
    <property type="project" value="InterPro"/>
</dbReference>
<keyword evidence="5" id="KW-0804">Transcription</keyword>
<evidence type="ECO:0000313" key="11">
    <source>
        <dbReference type="Proteomes" id="UP000249390"/>
    </source>
</evidence>
<feature type="coiled-coil region" evidence="7">
    <location>
        <begin position="218"/>
        <end position="256"/>
    </location>
</feature>
<keyword evidence="3 7" id="KW-0175">Coiled coil</keyword>
<gene>
    <name evidence="10" type="ORF">DM860_011564</name>
</gene>
<feature type="region of interest" description="Disordered" evidence="8">
    <location>
        <begin position="132"/>
        <end position="167"/>
    </location>
</feature>
<comment type="caution">
    <text evidence="10">The sequence shown here is derived from an EMBL/GenBank/DDBJ whole genome shotgun (WGS) entry which is preliminary data.</text>
</comment>
<proteinExistence type="predicted"/>
<feature type="compositionally biased region" description="Basic and acidic residues" evidence="8">
    <location>
        <begin position="145"/>
        <end position="155"/>
    </location>
</feature>
<feature type="compositionally biased region" description="Low complexity" evidence="8">
    <location>
        <begin position="324"/>
        <end position="335"/>
    </location>
</feature>
<dbReference type="EMBL" id="NQVE01000203">
    <property type="protein sequence ID" value="RAL39078.1"/>
    <property type="molecule type" value="Genomic_DNA"/>
</dbReference>
<evidence type="ECO:0000256" key="5">
    <source>
        <dbReference type="ARBA" id="ARBA00023163"/>
    </source>
</evidence>
<dbReference type="Pfam" id="PF02042">
    <property type="entry name" value="RWP-RK"/>
    <property type="match status" value="1"/>
</dbReference>
<feature type="compositionally biased region" description="Acidic residues" evidence="8">
    <location>
        <begin position="306"/>
        <end position="315"/>
    </location>
</feature>
<evidence type="ECO:0000256" key="7">
    <source>
        <dbReference type="SAM" id="Coils"/>
    </source>
</evidence>
<protein>
    <recommendedName>
        <fullName evidence="9">RWP-RK domain-containing protein</fullName>
    </recommendedName>
</protein>
<feature type="domain" description="RWP-RK" evidence="9">
    <location>
        <begin position="146"/>
        <end position="238"/>
    </location>
</feature>
<name>A0A328D3D2_9ASTE</name>
<evidence type="ECO:0000256" key="3">
    <source>
        <dbReference type="ARBA" id="ARBA00023054"/>
    </source>
</evidence>
<dbReference type="InterPro" id="IPR003035">
    <property type="entry name" value="RWP-RK_dom"/>
</dbReference>
<keyword evidence="11" id="KW-1185">Reference proteome</keyword>
<dbReference type="InterPro" id="IPR044607">
    <property type="entry name" value="RKD-like"/>
</dbReference>
<accession>A0A328D3D2</accession>
<dbReference type="GO" id="GO:0003677">
    <property type="term" value="F:DNA binding"/>
    <property type="evidence" value="ECO:0007669"/>
    <property type="project" value="UniProtKB-KW"/>
</dbReference>
<keyword evidence="6" id="KW-0539">Nucleus</keyword>